<organism evidence="1">
    <name type="scientific">Phytobacter massiliensis</name>
    <dbReference type="NCBI Taxonomy" id="1485952"/>
    <lineage>
        <taxon>Bacteria</taxon>
        <taxon>Pseudomonadati</taxon>
        <taxon>Pseudomonadota</taxon>
        <taxon>Gammaproteobacteria</taxon>
        <taxon>Enterobacterales</taxon>
        <taxon>Enterobacteriaceae</taxon>
        <taxon>Phytobacter</taxon>
    </lineage>
</organism>
<proteinExistence type="predicted"/>
<protein>
    <submittedName>
        <fullName evidence="1">Uncharacterized protein</fullName>
    </submittedName>
</protein>
<sequence>MFAPLTFVQVDAPRWMQTTGHDDALLKGGVHGRVY</sequence>
<accession>A0A6N3HUI2</accession>
<dbReference type="EMBL" id="CACRTZ010000037">
    <property type="protein sequence ID" value="VYU80161.1"/>
    <property type="molecule type" value="Genomic_DNA"/>
</dbReference>
<name>A0A6N3HUI2_9ENTR</name>
<reference evidence="1" key="1">
    <citation type="submission" date="2019-11" db="EMBL/GenBank/DDBJ databases">
        <authorList>
            <person name="Feng L."/>
        </authorList>
    </citation>
    <scope>NUCLEOTIDE SEQUENCE</scope>
    <source>
        <strain evidence="1">EMassiliensisLFYP7</strain>
    </source>
</reference>
<gene>
    <name evidence="1" type="ORF">EMLFYP7_04394</name>
</gene>
<dbReference type="AlphaFoldDB" id="A0A6N3HUI2"/>
<evidence type="ECO:0000313" key="1">
    <source>
        <dbReference type="EMBL" id="VYU80161.1"/>
    </source>
</evidence>